<evidence type="ECO:0000313" key="7">
    <source>
        <dbReference type="EMBL" id="ELA42748.1"/>
    </source>
</evidence>
<protein>
    <recommendedName>
        <fullName evidence="9">Adenylate kinase</fullName>
    </recommendedName>
</protein>
<dbReference type="Gene3D" id="3.40.50.300">
    <property type="entry name" value="P-loop containing nucleotide triphosphate hydrolases"/>
    <property type="match status" value="1"/>
</dbReference>
<name>L2GPD2_VITCO</name>
<dbReference type="GO" id="GO:0004017">
    <property type="term" value="F:AMP kinase activity"/>
    <property type="evidence" value="ECO:0007669"/>
    <property type="project" value="InterPro"/>
</dbReference>
<dbReference type="Proteomes" id="UP000011082">
    <property type="component" value="Unassembled WGS sequence"/>
</dbReference>
<dbReference type="VEuPathDB" id="MicrosporidiaDB:VICG_00063"/>
<dbReference type="InParanoid" id="L2GPD2"/>
<dbReference type="EMBL" id="JH370130">
    <property type="protein sequence ID" value="ELA42748.1"/>
    <property type="molecule type" value="Genomic_DNA"/>
</dbReference>
<dbReference type="OrthoDB" id="10251185at2759"/>
<dbReference type="Pfam" id="PF13238">
    <property type="entry name" value="AAA_18"/>
    <property type="match status" value="1"/>
</dbReference>
<organism evidence="7 8">
    <name type="scientific">Vittaforma corneae (strain ATCC 50505)</name>
    <name type="common">Microsporidian parasite</name>
    <name type="synonym">Nosema corneum</name>
    <dbReference type="NCBI Taxonomy" id="993615"/>
    <lineage>
        <taxon>Eukaryota</taxon>
        <taxon>Fungi</taxon>
        <taxon>Fungi incertae sedis</taxon>
        <taxon>Microsporidia</taxon>
        <taxon>Nosematidae</taxon>
        <taxon>Vittaforma</taxon>
    </lineage>
</organism>
<evidence type="ECO:0000256" key="3">
    <source>
        <dbReference type="ARBA" id="ARBA00022679"/>
    </source>
</evidence>
<dbReference type="GO" id="GO:0005524">
    <property type="term" value="F:ATP binding"/>
    <property type="evidence" value="ECO:0007669"/>
    <property type="project" value="UniProtKB-KW"/>
</dbReference>
<sequence length="164" mass="18695">MKILVAGTPGVGKTTLSKQIAQRVNIAHVDVTRFVKDNKLYESFDEKLDTLVFDEDTVAEHLNNHLKLQNCFIVDTHSPVVVEDIAFDYIFHVVCDIGEIGKRLELRGYSEYKIQKNIECEIFNMIGEELEETFGGKIYKINGSEVPNDDAKYAFDDVFKILNC</sequence>
<dbReference type="InterPro" id="IPR020618">
    <property type="entry name" value="Adenyl_kinase_AK6"/>
</dbReference>
<dbReference type="AlphaFoldDB" id="L2GPD2"/>
<accession>L2GPD2</accession>
<dbReference type="STRING" id="993615.L2GPD2"/>
<dbReference type="FunCoup" id="L2GPD2">
    <property type="interactions" value="157"/>
</dbReference>
<dbReference type="GeneID" id="19880781"/>
<keyword evidence="2" id="KW-0698">rRNA processing</keyword>
<evidence type="ECO:0008006" key="9">
    <source>
        <dbReference type="Google" id="ProtNLM"/>
    </source>
</evidence>
<dbReference type="RefSeq" id="XP_007603516.1">
    <property type="nucleotide sequence ID" value="XM_007603454.1"/>
</dbReference>
<evidence type="ECO:0000256" key="1">
    <source>
        <dbReference type="ARBA" id="ARBA00022517"/>
    </source>
</evidence>
<evidence type="ECO:0000256" key="2">
    <source>
        <dbReference type="ARBA" id="ARBA00022552"/>
    </source>
</evidence>
<keyword evidence="3" id="KW-0808">Transferase</keyword>
<reference evidence="8" key="1">
    <citation type="submission" date="2011-05" db="EMBL/GenBank/DDBJ databases">
        <title>The genome sequence of Vittaforma corneae strain ATCC 50505.</title>
        <authorList>
            <consortium name="The Broad Institute Genome Sequencing Platform"/>
            <person name="Cuomo C."/>
            <person name="Didier E."/>
            <person name="Bowers L."/>
            <person name="Young S.K."/>
            <person name="Zeng Q."/>
            <person name="Gargeya S."/>
            <person name="Fitzgerald M."/>
            <person name="Haas B."/>
            <person name="Abouelleil A."/>
            <person name="Alvarado L."/>
            <person name="Arachchi H.M."/>
            <person name="Berlin A."/>
            <person name="Chapman S.B."/>
            <person name="Gearin G."/>
            <person name="Goldberg J."/>
            <person name="Griggs A."/>
            <person name="Gujja S."/>
            <person name="Hansen M."/>
            <person name="Heiman D."/>
            <person name="Howarth C."/>
            <person name="Larimer J."/>
            <person name="Lui A."/>
            <person name="MacDonald P.J.P."/>
            <person name="McCowen C."/>
            <person name="Montmayeur A."/>
            <person name="Murphy C."/>
            <person name="Neiman D."/>
            <person name="Pearson M."/>
            <person name="Priest M."/>
            <person name="Roberts A."/>
            <person name="Saif S."/>
            <person name="Shea T."/>
            <person name="Sisk P."/>
            <person name="Stolte C."/>
            <person name="Sykes S."/>
            <person name="Wortman J."/>
            <person name="Nusbaum C."/>
            <person name="Birren B."/>
        </authorList>
    </citation>
    <scope>NUCLEOTIDE SEQUENCE [LARGE SCALE GENOMIC DNA]</scope>
    <source>
        <strain evidence="8">ATCC 50505</strain>
    </source>
</reference>
<dbReference type="PANTHER" id="PTHR12595:SF0">
    <property type="entry name" value="ADENYLATE KINASE ISOENZYME 6"/>
    <property type="match status" value="1"/>
</dbReference>
<dbReference type="InterPro" id="IPR027417">
    <property type="entry name" value="P-loop_NTPase"/>
</dbReference>
<keyword evidence="4" id="KW-0547">Nucleotide-binding</keyword>
<gene>
    <name evidence="7" type="ORF">VICG_00063</name>
</gene>
<keyword evidence="6" id="KW-0067">ATP-binding</keyword>
<dbReference type="OMA" id="QCEIFGT"/>
<proteinExistence type="predicted"/>
<dbReference type="SUPFAM" id="SSF52540">
    <property type="entry name" value="P-loop containing nucleoside triphosphate hydrolases"/>
    <property type="match status" value="1"/>
</dbReference>
<dbReference type="HOGENOM" id="CLU_079096_1_0_1"/>
<evidence type="ECO:0000313" key="8">
    <source>
        <dbReference type="Proteomes" id="UP000011082"/>
    </source>
</evidence>
<evidence type="ECO:0000256" key="5">
    <source>
        <dbReference type="ARBA" id="ARBA00022777"/>
    </source>
</evidence>
<keyword evidence="5" id="KW-0418">Kinase</keyword>
<dbReference type="GO" id="GO:0016887">
    <property type="term" value="F:ATP hydrolysis activity"/>
    <property type="evidence" value="ECO:0007669"/>
    <property type="project" value="InterPro"/>
</dbReference>
<dbReference type="PANTHER" id="PTHR12595">
    <property type="entry name" value="POS9-ACTIVATING FACTOR FAP7-RELATED"/>
    <property type="match status" value="1"/>
</dbReference>
<keyword evidence="8" id="KW-1185">Reference proteome</keyword>
<dbReference type="GO" id="GO:0006364">
    <property type="term" value="P:rRNA processing"/>
    <property type="evidence" value="ECO:0007669"/>
    <property type="project" value="UniProtKB-KW"/>
</dbReference>
<evidence type="ECO:0000256" key="6">
    <source>
        <dbReference type="ARBA" id="ARBA00022840"/>
    </source>
</evidence>
<evidence type="ECO:0000256" key="4">
    <source>
        <dbReference type="ARBA" id="ARBA00022741"/>
    </source>
</evidence>
<keyword evidence="1" id="KW-0690">Ribosome biogenesis</keyword>